<organism evidence="1 2">
    <name type="scientific">Mycolicibacterium tokaiense</name>
    <dbReference type="NCBI Taxonomy" id="39695"/>
    <lineage>
        <taxon>Bacteria</taxon>
        <taxon>Bacillati</taxon>
        <taxon>Actinomycetota</taxon>
        <taxon>Actinomycetes</taxon>
        <taxon>Mycobacteriales</taxon>
        <taxon>Mycobacteriaceae</taxon>
        <taxon>Mycolicibacterium</taxon>
    </lineage>
</organism>
<proteinExistence type="predicted"/>
<gene>
    <name evidence="1" type="ORF">NCTC10821_00887</name>
</gene>
<dbReference type="OrthoDB" id="264195at2"/>
<dbReference type="Proteomes" id="UP000254978">
    <property type="component" value="Unassembled WGS sequence"/>
</dbReference>
<evidence type="ECO:0008006" key="3">
    <source>
        <dbReference type="Google" id="ProtNLM"/>
    </source>
</evidence>
<dbReference type="RefSeq" id="WP_115277625.1">
    <property type="nucleotide sequence ID" value="NZ_AP022600.1"/>
</dbReference>
<evidence type="ECO:0000313" key="2">
    <source>
        <dbReference type="Proteomes" id="UP000254978"/>
    </source>
</evidence>
<evidence type="ECO:0000313" key="1">
    <source>
        <dbReference type="EMBL" id="STZ57387.1"/>
    </source>
</evidence>
<dbReference type="PANTHER" id="PTHR32011">
    <property type="entry name" value="OS08G0472400 PROTEIN"/>
    <property type="match status" value="1"/>
</dbReference>
<dbReference type="PANTHER" id="PTHR32011:SF2">
    <property type="entry name" value="OS08G0472400 PROTEIN"/>
    <property type="match status" value="1"/>
</dbReference>
<accession>A0A378TB52</accession>
<sequence>MSEPGLTDDELSRIEAALGFEFADDHRAFLAAGMPMGAGWPNWRAGVRNLRTLVQLPVEGILHAVEWNDFWPDTWGSRPARTKDALRSANYHLDRAPRLIPIRGHHYLPAGRDSTGRPVLSVIRTEVTVVGVTLADYLSGEEGAGEPALVDFWSDLISGDRA</sequence>
<protein>
    <recommendedName>
        <fullName evidence="3">SMI1 / KNR4 family</fullName>
    </recommendedName>
</protein>
<reference evidence="1 2" key="1">
    <citation type="submission" date="2018-06" db="EMBL/GenBank/DDBJ databases">
        <authorList>
            <consortium name="Pathogen Informatics"/>
            <person name="Doyle S."/>
        </authorList>
    </citation>
    <scope>NUCLEOTIDE SEQUENCE [LARGE SCALE GENOMIC DNA]</scope>
    <source>
        <strain evidence="1 2">NCTC10821</strain>
    </source>
</reference>
<keyword evidence="2" id="KW-1185">Reference proteome</keyword>
<dbReference type="EMBL" id="UGQT01000001">
    <property type="protein sequence ID" value="STZ57387.1"/>
    <property type="molecule type" value="Genomic_DNA"/>
</dbReference>
<dbReference type="AlphaFoldDB" id="A0A378TB52"/>
<name>A0A378TB52_9MYCO</name>